<organism evidence="2">
    <name type="scientific">uncultured Anaerotruncus sp</name>
    <dbReference type="NCBI Taxonomy" id="905011"/>
    <lineage>
        <taxon>Bacteria</taxon>
        <taxon>Bacillati</taxon>
        <taxon>Bacillota</taxon>
        <taxon>Clostridia</taxon>
        <taxon>Eubacteriales</taxon>
        <taxon>Oscillospiraceae</taxon>
        <taxon>Anaerotruncus</taxon>
        <taxon>environmental samples</taxon>
    </lineage>
</organism>
<dbReference type="InterPro" id="IPR057736">
    <property type="entry name" value="SAF_PseI/NeuA/NeuB"/>
</dbReference>
<name>A0A1C6JJ20_9FIRM</name>
<dbReference type="GO" id="GO:0047444">
    <property type="term" value="F:N-acylneuraminate-9-phosphate synthase activity"/>
    <property type="evidence" value="ECO:0007669"/>
    <property type="project" value="TreeGrafter"/>
</dbReference>
<feature type="domain" description="PseI/NeuA/B-like" evidence="1">
    <location>
        <begin position="54"/>
        <end position="230"/>
    </location>
</feature>
<dbReference type="PANTHER" id="PTHR42966">
    <property type="entry name" value="N-ACETYLNEURAMINATE SYNTHASE"/>
    <property type="match status" value="1"/>
</dbReference>
<dbReference type="InterPro" id="IPR013132">
    <property type="entry name" value="PseI/NeuA/B-like_N"/>
</dbReference>
<dbReference type="SUPFAM" id="SSF51569">
    <property type="entry name" value="Aldolase"/>
    <property type="match status" value="1"/>
</dbReference>
<dbReference type="InterPro" id="IPR013785">
    <property type="entry name" value="Aldolase_TIM"/>
</dbReference>
<accession>A0A1C6JJ20</accession>
<dbReference type="AlphaFoldDB" id="A0A1C6JJ20"/>
<dbReference type="InterPro" id="IPR051690">
    <property type="entry name" value="PseI-like"/>
</dbReference>
<sequence length="301" mass="31220">MKSTVLIADLQDRYHSAAQAQEFIRLAARCGATAASLRFCTQQQAPSPIGAPHIAALGEEAERAGVLLLPTPWDLTALSQLCQLSVPLLHLPGHLLADPQALELTAATGRPIIAMASLCTMPELKAAASYLKQLQAGPLTVLQSGSQGEVPADRANLRAMVLLKGSLQCSVGYADHTRSIEAAIAAVAIGAEVVQKPVHLDSPLPHTLSMEEFAGLAAAIRRLGGALGTGRRDLIEQDLIERSRTYTGLAAARPIAAGQTVTADDLCVAAGGGLSPLLAAAFISAPAPRDYAPGDPIDLIS</sequence>
<gene>
    <name evidence="2" type="primary">spsE_2</name>
    <name evidence="2" type="ORF">SAMEA3545359_02243</name>
</gene>
<dbReference type="GO" id="GO:0016051">
    <property type="term" value="P:carbohydrate biosynthetic process"/>
    <property type="evidence" value="ECO:0007669"/>
    <property type="project" value="InterPro"/>
</dbReference>
<protein>
    <submittedName>
        <fullName evidence="2">Spore coat polysaccharide biosynthesis protein spsE</fullName>
    </submittedName>
</protein>
<proteinExistence type="predicted"/>
<evidence type="ECO:0000259" key="1">
    <source>
        <dbReference type="Pfam" id="PF03102"/>
    </source>
</evidence>
<dbReference type="Gene3D" id="3.20.20.70">
    <property type="entry name" value="Aldolase class I"/>
    <property type="match status" value="1"/>
</dbReference>
<reference evidence="2" key="1">
    <citation type="submission" date="2015-09" db="EMBL/GenBank/DDBJ databases">
        <authorList>
            <consortium name="Pathogen Informatics"/>
        </authorList>
    </citation>
    <scope>NUCLEOTIDE SEQUENCE</scope>
    <source>
        <strain evidence="2">2789STDY5834896</strain>
    </source>
</reference>
<dbReference type="PANTHER" id="PTHR42966:SF1">
    <property type="entry name" value="SIALIC ACID SYNTHASE"/>
    <property type="match status" value="1"/>
</dbReference>
<dbReference type="Pfam" id="PF03102">
    <property type="entry name" value="NeuB"/>
    <property type="match status" value="1"/>
</dbReference>
<dbReference type="EMBL" id="FMHG01000001">
    <property type="protein sequence ID" value="SCJ81968.1"/>
    <property type="molecule type" value="Genomic_DNA"/>
</dbReference>
<evidence type="ECO:0000313" key="2">
    <source>
        <dbReference type="EMBL" id="SCJ81968.1"/>
    </source>
</evidence>
<dbReference type="CDD" id="cd11615">
    <property type="entry name" value="SAF_NeuB_like"/>
    <property type="match status" value="1"/>
</dbReference>